<keyword evidence="1" id="KW-0472">Membrane</keyword>
<evidence type="ECO:0000313" key="2">
    <source>
        <dbReference type="EMBL" id="EAQ48664.1"/>
    </source>
</evidence>
<sequence length="678" mass="76463">MTASTGIYIILLGIIALGAALFLYFYKPERSKNLRLLLSGLRFISVFSALLLLLNPSFKQVSYLTIKPKLVLAVDNSASMRLLGDTLQLKQAVRDIQNNKALKERFDIDTYTFSTDVATHNSLTFDKEQTNIAKSITTFDKVYKNQEYTTVFITDGNTNLGANYRYVAKQSADVARNFIVVGDTAAYEDLRIDQVNVNRYAFINNQFPVEVNASYLGTNTVDAKVNVYTKGRVVHSARTTFSETENTHQFSFYLNAETRGVQTYSVVINELPEEQNTTNNSKSFATEVIDQRSEILVVYGVLHPDLGVLKKSIESNELREVKLQSIEKVTDEMLNTSDLVILFQPDTSFSNIYEQLNASNKNRFTIVGLDSNLSFLNNVQNTFILPRSRQSEAVQPLLNTSFSAFQLNGIAFRNYPPLESIFGEITLSGASDVLLYQRINGVETGNPLLGVTEISGPREVFLFGTGIFQWRSQTYLDQGDFEAFDTFIDKLIQYSASDQKRTRLDVDYERFYYGGISTVITAQYFDKNYVFDPGAQLQIQVFDQEGLVYESPMVFNGSTYEAQLTSLEPGDYTFEVRASADNLTVEGSFTSIPYAIEEQNLNADYATMQIVSEETGGQIQTIDKANEVIDSILESSKYSIVERAIEKNVPLIDFTWLLILIVVSLTTEWFIRKYNGLI</sequence>
<proteinExistence type="predicted"/>
<keyword evidence="3" id="KW-1185">Reference proteome</keyword>
<dbReference type="eggNOG" id="COG2304">
    <property type="taxonomic scope" value="Bacteria"/>
</dbReference>
<keyword evidence="1" id="KW-1133">Transmembrane helix</keyword>
<dbReference type="OrthoDB" id="9763076at2"/>
<evidence type="ECO:0008006" key="4">
    <source>
        <dbReference type="Google" id="ProtNLM"/>
    </source>
</evidence>
<dbReference type="InterPro" id="IPR036465">
    <property type="entry name" value="vWFA_dom_sf"/>
</dbReference>
<dbReference type="RefSeq" id="WP_009780167.1">
    <property type="nucleotide sequence ID" value="NZ_CH672395.1"/>
</dbReference>
<protein>
    <recommendedName>
        <fullName evidence="4">VWA domain-containing protein</fullName>
    </recommendedName>
</protein>
<dbReference type="AlphaFoldDB" id="A3XP55"/>
<feature type="transmembrane region" description="Helical" evidence="1">
    <location>
        <begin position="33"/>
        <end position="54"/>
    </location>
</feature>
<dbReference type="PANTHER" id="PTHR37947">
    <property type="entry name" value="BLL2462 PROTEIN"/>
    <property type="match status" value="1"/>
</dbReference>
<dbReference type="PANTHER" id="PTHR37947:SF1">
    <property type="entry name" value="BLL2462 PROTEIN"/>
    <property type="match status" value="1"/>
</dbReference>
<comment type="caution">
    <text evidence="2">The sequence shown here is derived from an EMBL/GenBank/DDBJ whole genome shotgun (WGS) entry which is preliminary data.</text>
</comment>
<dbReference type="Proteomes" id="UP000001601">
    <property type="component" value="Unassembled WGS sequence"/>
</dbReference>
<dbReference type="EMBL" id="AANC01000007">
    <property type="protein sequence ID" value="EAQ48664.1"/>
    <property type="molecule type" value="Genomic_DNA"/>
</dbReference>
<dbReference type="STRING" id="398720.MED217_08955"/>
<evidence type="ECO:0000256" key="1">
    <source>
        <dbReference type="SAM" id="Phobius"/>
    </source>
</evidence>
<feature type="transmembrane region" description="Helical" evidence="1">
    <location>
        <begin position="6"/>
        <end position="26"/>
    </location>
</feature>
<reference evidence="2 3" key="1">
    <citation type="journal article" date="2007" name="Nature">
        <title>Light stimulates growth of proteorhodopsin-containing marine Flavobacteria.</title>
        <authorList>
            <person name="Gomez-Consarnau L."/>
            <person name="Gonzalez J.M."/>
            <person name="Coll-Llado M."/>
            <person name="Gourdon P."/>
            <person name="Pascher T."/>
            <person name="Neutze R."/>
            <person name="Pedros-Alio C."/>
            <person name="Pinhassi J."/>
        </authorList>
    </citation>
    <scope>NUCLEOTIDE SEQUENCE [LARGE SCALE GENOMIC DNA]</scope>
    <source>
        <strain evidence="2 3">MED217</strain>
    </source>
</reference>
<organism evidence="2 3">
    <name type="scientific">Leeuwenhoekiella blandensis (strain CECT 7118 / CCUG 51940 / KCTC 22103 / MED217)</name>
    <name type="common">Flavobacterium sp. (strain MED217)</name>
    <dbReference type="NCBI Taxonomy" id="398720"/>
    <lineage>
        <taxon>Bacteria</taxon>
        <taxon>Pseudomonadati</taxon>
        <taxon>Bacteroidota</taxon>
        <taxon>Flavobacteriia</taxon>
        <taxon>Flavobacteriales</taxon>
        <taxon>Flavobacteriaceae</taxon>
        <taxon>Leeuwenhoekiella</taxon>
    </lineage>
</organism>
<name>A3XP55_LEEBM</name>
<keyword evidence="1" id="KW-0812">Transmembrane</keyword>
<gene>
    <name evidence="2" type="ORF">MED217_08955</name>
</gene>
<evidence type="ECO:0000313" key="3">
    <source>
        <dbReference type="Proteomes" id="UP000001601"/>
    </source>
</evidence>
<accession>A3XP55</accession>
<dbReference type="HOGENOM" id="CLU_025060_0_0_10"/>
<dbReference type="SUPFAM" id="SSF53300">
    <property type="entry name" value="vWA-like"/>
    <property type="match status" value="1"/>
</dbReference>
<feature type="transmembrane region" description="Helical" evidence="1">
    <location>
        <begin position="654"/>
        <end position="671"/>
    </location>
</feature>